<dbReference type="Proteomes" id="UP001144280">
    <property type="component" value="Unassembled WGS sequence"/>
</dbReference>
<protein>
    <submittedName>
        <fullName evidence="1">Uncharacterized protein</fullName>
    </submittedName>
</protein>
<comment type="caution">
    <text evidence="1">The sequence shown here is derived from an EMBL/GenBank/DDBJ whole genome shotgun (WGS) entry which is preliminary data.</text>
</comment>
<gene>
    <name evidence="1" type="ORF">Pa4123_69830</name>
</gene>
<evidence type="ECO:0000313" key="2">
    <source>
        <dbReference type="Proteomes" id="UP001144280"/>
    </source>
</evidence>
<organism evidence="1 2">
    <name type="scientific">Phytohabitans aurantiacus</name>
    <dbReference type="NCBI Taxonomy" id="3016789"/>
    <lineage>
        <taxon>Bacteria</taxon>
        <taxon>Bacillati</taxon>
        <taxon>Actinomycetota</taxon>
        <taxon>Actinomycetes</taxon>
        <taxon>Micromonosporales</taxon>
        <taxon>Micromonosporaceae</taxon>
    </lineage>
</organism>
<name>A0ABQ5R735_9ACTN</name>
<dbReference type="EMBL" id="BSDI01000048">
    <property type="protein sequence ID" value="GLI01707.1"/>
    <property type="molecule type" value="Genomic_DNA"/>
</dbReference>
<accession>A0ABQ5R735</accession>
<evidence type="ECO:0000313" key="1">
    <source>
        <dbReference type="EMBL" id="GLI01707.1"/>
    </source>
</evidence>
<sequence>MEMFRNQPALAAELLAGPLGVDVPPFDHAGVTSGDLTDVTPTEYRADVAVTLNKDDTAVFAVVVEAQLTTAPYRYQSDFARRYFAKGEAQAVLSVLEARDLPVAEAVRERILRCSDADQLEIWLRRAVTARKAEDLFA</sequence>
<proteinExistence type="predicted"/>
<keyword evidence="2" id="KW-1185">Reference proteome</keyword>
<reference evidence="1" key="1">
    <citation type="submission" date="2022-12" db="EMBL/GenBank/DDBJ databases">
        <title>New Phytohabitans aurantiacus sp. RD004123 nov., an actinomycete isolated from soil.</title>
        <authorList>
            <person name="Triningsih D.W."/>
            <person name="Harunari E."/>
            <person name="Igarashi Y."/>
        </authorList>
    </citation>
    <scope>NUCLEOTIDE SEQUENCE</scope>
    <source>
        <strain evidence="1">RD004123</strain>
    </source>
</reference>